<protein>
    <recommendedName>
        <fullName evidence="5">Xanthine dehydrogenase accessory factor</fullName>
    </recommendedName>
</protein>
<evidence type="ECO:0008006" key="5">
    <source>
        <dbReference type="Google" id="ProtNLM"/>
    </source>
</evidence>
<dbReference type="OrthoDB" id="9815497at2"/>
<dbReference type="PANTHER" id="PTHR30388">
    <property type="entry name" value="ALDEHYDE OXIDOREDUCTASE MOLYBDENUM COFACTOR ASSEMBLY PROTEIN"/>
    <property type="match status" value="1"/>
</dbReference>
<dbReference type="RefSeq" id="WP_012691040.1">
    <property type="nucleotide sequence ID" value="NC_012522.1"/>
</dbReference>
<evidence type="ECO:0000313" key="4">
    <source>
        <dbReference type="Proteomes" id="UP000002212"/>
    </source>
</evidence>
<feature type="domain" description="XdhC Rossmann" evidence="2">
    <location>
        <begin position="164"/>
        <end position="315"/>
    </location>
</feature>
<dbReference type="PATRIC" id="fig|632772.20.peg.4042"/>
<dbReference type="Gene3D" id="3.40.50.720">
    <property type="entry name" value="NAD(P)-binding Rossmann-like Domain"/>
    <property type="match status" value="1"/>
</dbReference>
<gene>
    <name evidence="3" type="ordered locus">ROP_38540</name>
</gene>
<evidence type="ECO:0000259" key="1">
    <source>
        <dbReference type="Pfam" id="PF02625"/>
    </source>
</evidence>
<dbReference type="KEGG" id="rop:ROP_38540"/>
<dbReference type="AlphaFoldDB" id="C1B8U8"/>
<dbReference type="InterPro" id="IPR003777">
    <property type="entry name" value="XdhC_CoxI"/>
</dbReference>
<reference evidence="3 4" key="1">
    <citation type="submission" date="2009-03" db="EMBL/GenBank/DDBJ databases">
        <title>Comparison of the complete genome sequences of Rhodococcus erythropolis PR4 and Rhodococcus opacus B4.</title>
        <authorList>
            <person name="Takarada H."/>
            <person name="Sekine M."/>
            <person name="Hosoyama A."/>
            <person name="Yamada R."/>
            <person name="Fujisawa T."/>
            <person name="Omata S."/>
            <person name="Shimizu A."/>
            <person name="Tsukatani N."/>
            <person name="Tanikawa S."/>
            <person name="Fujita N."/>
            <person name="Harayama S."/>
        </authorList>
    </citation>
    <scope>NUCLEOTIDE SEQUENCE [LARGE SCALE GENOMIC DNA]</scope>
    <source>
        <strain evidence="3 4">B4</strain>
    </source>
</reference>
<accession>C1B8U8</accession>
<proteinExistence type="predicted"/>
<organism evidence="3 4">
    <name type="scientific">Rhodococcus opacus (strain B4)</name>
    <dbReference type="NCBI Taxonomy" id="632772"/>
    <lineage>
        <taxon>Bacteria</taxon>
        <taxon>Bacillati</taxon>
        <taxon>Actinomycetota</taxon>
        <taxon>Actinomycetes</taxon>
        <taxon>Mycobacteriales</taxon>
        <taxon>Nocardiaceae</taxon>
        <taxon>Rhodococcus</taxon>
    </lineage>
</organism>
<evidence type="ECO:0000313" key="3">
    <source>
        <dbReference type="EMBL" id="BAH52101.1"/>
    </source>
</evidence>
<sequence length="341" mass="36878">MNSVLHDIYTEWEADRAVAVATVIATLGSSPRDPGAMLAVHQDGTVVGSISGGCVEGAVYESALEVLATGQPRIEHYGPSGNILEPGLTCGGSLTVFVERLDRETTPQLAELVERALRDETVILETVVAGPRAGTHRIAHELDAPTGLTPTGTLIRRFPSRPRMIIVGSTDFAAETGYLGTRMGYRVTLCDARPTFTTPQRFPHVDEVVCEWPSDWIARERNEGRFDSRTVIVVLTHDPKIDIPVLVECLDTTKWAEPLAYVGAMGSLTADTNRRRELAAAGIRPEHLTALSSPIGLAIGNRGPAETAISIAAEIITKRAIDAAPSWQRNRSDFPLDIVEQ</sequence>
<dbReference type="InterPro" id="IPR052698">
    <property type="entry name" value="MoCofactor_Util/Proc"/>
</dbReference>
<feature type="domain" description="XdhC- CoxI" evidence="1">
    <location>
        <begin position="12"/>
        <end position="78"/>
    </location>
</feature>
<dbReference type="PANTHER" id="PTHR30388:SF4">
    <property type="entry name" value="MOLYBDENUM COFACTOR INSERTION CHAPERONE PAOD"/>
    <property type="match status" value="1"/>
</dbReference>
<dbReference type="Pfam" id="PF02625">
    <property type="entry name" value="XdhC_CoxI"/>
    <property type="match status" value="1"/>
</dbReference>
<dbReference type="Pfam" id="PF13478">
    <property type="entry name" value="XdhC_C"/>
    <property type="match status" value="1"/>
</dbReference>
<dbReference type="InterPro" id="IPR027051">
    <property type="entry name" value="XdhC_Rossmann_dom"/>
</dbReference>
<dbReference type="EMBL" id="AP011115">
    <property type="protein sequence ID" value="BAH52101.1"/>
    <property type="molecule type" value="Genomic_DNA"/>
</dbReference>
<dbReference type="Proteomes" id="UP000002212">
    <property type="component" value="Chromosome"/>
</dbReference>
<evidence type="ECO:0000259" key="2">
    <source>
        <dbReference type="Pfam" id="PF13478"/>
    </source>
</evidence>
<dbReference type="STRING" id="632772.ROP_38540"/>
<name>C1B8U8_RHOOB</name>
<dbReference type="HOGENOM" id="CLU_041115_1_0_11"/>